<gene>
    <name evidence="4" type="ORF">POL67_13135</name>
</gene>
<reference evidence="4 5" key="1">
    <citation type="submission" date="2022-11" db="EMBL/GenBank/DDBJ databases">
        <title>Minimal conservation of predation-associated metabolite biosynthetic gene clusters underscores biosynthetic potential of Myxococcota including descriptions for ten novel species: Archangium lansinium sp. nov., Myxococcus landrumus sp. nov., Nannocystis bai.</title>
        <authorList>
            <person name="Ahearne A."/>
            <person name="Stevens C."/>
            <person name="Dowd S."/>
        </authorList>
    </citation>
    <scope>NUCLEOTIDE SEQUENCE [LARGE SCALE GENOMIC DNA]</scope>
    <source>
        <strain evidence="4 5">RJM3</strain>
    </source>
</reference>
<dbReference type="InterPro" id="IPR036736">
    <property type="entry name" value="ACP-like_sf"/>
</dbReference>
<evidence type="ECO:0000259" key="3">
    <source>
        <dbReference type="PROSITE" id="PS50075"/>
    </source>
</evidence>
<comment type="caution">
    <text evidence="4">The sequence shown here is derived from an EMBL/GenBank/DDBJ whole genome shotgun (WGS) entry which is preliminary data.</text>
</comment>
<sequence>MSEAAPIPASDPEIAEKVRLIVAEALALDPAAVKNESLLMADLGAESLDYLDIVFKIERTFGIQITRGEMQKAARGDMSDEEFAPGGVVSDKGLERLRELMPEAKDRIAPGLRAVQILGLFSVQTFVNMVEAKKRGVVV</sequence>
<protein>
    <submittedName>
        <fullName evidence="4">Phosphopantetheine-binding protein</fullName>
    </submittedName>
</protein>
<evidence type="ECO:0000313" key="5">
    <source>
        <dbReference type="Proteomes" id="UP001221411"/>
    </source>
</evidence>
<feature type="domain" description="Carrier" evidence="3">
    <location>
        <begin position="12"/>
        <end position="87"/>
    </location>
</feature>
<dbReference type="EMBL" id="JAQNDO010000001">
    <property type="protein sequence ID" value="MDC0742289.1"/>
    <property type="molecule type" value="Genomic_DNA"/>
</dbReference>
<keyword evidence="2" id="KW-0597">Phosphoprotein</keyword>
<dbReference type="RefSeq" id="WP_271917630.1">
    <property type="nucleotide sequence ID" value="NZ_JAQNDO010000001.1"/>
</dbReference>
<dbReference type="PROSITE" id="PS50075">
    <property type="entry name" value="CARRIER"/>
    <property type="match status" value="1"/>
</dbReference>
<name>A0ABT5ELR5_9BACT</name>
<dbReference type="Gene3D" id="1.10.1200.10">
    <property type="entry name" value="ACP-like"/>
    <property type="match status" value="1"/>
</dbReference>
<organism evidence="4 5">
    <name type="scientific">Polyangium mundeleinium</name>
    <dbReference type="NCBI Taxonomy" id="2995306"/>
    <lineage>
        <taxon>Bacteria</taxon>
        <taxon>Pseudomonadati</taxon>
        <taxon>Myxococcota</taxon>
        <taxon>Polyangia</taxon>
        <taxon>Polyangiales</taxon>
        <taxon>Polyangiaceae</taxon>
        <taxon>Polyangium</taxon>
    </lineage>
</organism>
<proteinExistence type="predicted"/>
<dbReference type="PANTHER" id="PTHR20863">
    <property type="entry name" value="ACYL CARRIER PROTEIN"/>
    <property type="match status" value="1"/>
</dbReference>
<keyword evidence="5" id="KW-1185">Reference proteome</keyword>
<dbReference type="PANTHER" id="PTHR20863:SF76">
    <property type="entry name" value="CARRIER DOMAIN-CONTAINING PROTEIN"/>
    <property type="match status" value="1"/>
</dbReference>
<evidence type="ECO:0000256" key="1">
    <source>
        <dbReference type="ARBA" id="ARBA00022450"/>
    </source>
</evidence>
<dbReference type="Proteomes" id="UP001221411">
    <property type="component" value="Unassembled WGS sequence"/>
</dbReference>
<dbReference type="Pfam" id="PF00550">
    <property type="entry name" value="PP-binding"/>
    <property type="match status" value="1"/>
</dbReference>
<dbReference type="SUPFAM" id="SSF47336">
    <property type="entry name" value="ACP-like"/>
    <property type="match status" value="1"/>
</dbReference>
<dbReference type="InterPro" id="IPR003231">
    <property type="entry name" value="ACP"/>
</dbReference>
<keyword evidence="1" id="KW-0596">Phosphopantetheine</keyword>
<dbReference type="InterPro" id="IPR009081">
    <property type="entry name" value="PP-bd_ACP"/>
</dbReference>
<accession>A0ABT5ELR5</accession>
<evidence type="ECO:0000256" key="2">
    <source>
        <dbReference type="ARBA" id="ARBA00022553"/>
    </source>
</evidence>
<evidence type="ECO:0000313" key="4">
    <source>
        <dbReference type="EMBL" id="MDC0742289.1"/>
    </source>
</evidence>